<keyword evidence="8" id="KW-1185">Reference proteome</keyword>
<keyword evidence="4 5" id="KW-0472">Membrane</keyword>
<protein>
    <submittedName>
        <fullName evidence="7">Triose-phosphate Transporter</fullName>
    </submittedName>
</protein>
<keyword evidence="3 5" id="KW-1133">Transmembrane helix</keyword>
<dbReference type="InterPro" id="IPR004853">
    <property type="entry name" value="Sugar_P_trans_dom"/>
</dbReference>
<dbReference type="Pfam" id="PF03151">
    <property type="entry name" value="TPT"/>
    <property type="match status" value="1"/>
</dbReference>
<evidence type="ECO:0000256" key="2">
    <source>
        <dbReference type="ARBA" id="ARBA00022692"/>
    </source>
</evidence>
<evidence type="ECO:0000256" key="4">
    <source>
        <dbReference type="ARBA" id="ARBA00023136"/>
    </source>
</evidence>
<name>A0A9P7V5Q1_9ASCO</name>
<dbReference type="PANTHER" id="PTHR11132">
    <property type="entry name" value="SOLUTE CARRIER FAMILY 35"/>
    <property type="match status" value="1"/>
</dbReference>
<evidence type="ECO:0000256" key="1">
    <source>
        <dbReference type="ARBA" id="ARBA00004141"/>
    </source>
</evidence>
<dbReference type="RefSeq" id="XP_043047207.1">
    <property type="nucleotide sequence ID" value="XM_043193671.1"/>
</dbReference>
<keyword evidence="2 5" id="KW-0812">Transmembrane</keyword>
<evidence type="ECO:0000256" key="3">
    <source>
        <dbReference type="ARBA" id="ARBA00022989"/>
    </source>
</evidence>
<dbReference type="EMBL" id="JAHMUF010000025">
    <property type="protein sequence ID" value="KAG7191655.1"/>
    <property type="molecule type" value="Genomic_DNA"/>
</dbReference>
<feature type="transmembrane region" description="Helical" evidence="5">
    <location>
        <begin position="167"/>
        <end position="188"/>
    </location>
</feature>
<dbReference type="GeneID" id="66116298"/>
<comment type="caution">
    <text evidence="7">The sequence shown here is derived from an EMBL/GenBank/DDBJ whole genome shotgun (WGS) entry which is preliminary data.</text>
</comment>
<proteinExistence type="predicted"/>
<dbReference type="InterPro" id="IPR050186">
    <property type="entry name" value="TPT_transporter"/>
</dbReference>
<dbReference type="OrthoDB" id="18894at2759"/>
<comment type="subcellular location">
    <subcellularLocation>
        <location evidence="1">Membrane</location>
        <topology evidence="1">Multi-pass membrane protein</topology>
    </subcellularLocation>
</comment>
<feature type="domain" description="Sugar phosphate transporter" evidence="6">
    <location>
        <begin position="65"/>
        <end position="210"/>
    </location>
</feature>
<evidence type="ECO:0000313" key="7">
    <source>
        <dbReference type="EMBL" id="KAG7191655.1"/>
    </source>
</evidence>
<evidence type="ECO:0000256" key="5">
    <source>
        <dbReference type="SAM" id="Phobius"/>
    </source>
</evidence>
<dbReference type="AlphaFoldDB" id="A0A9P7V5Q1"/>
<reference evidence="7" key="1">
    <citation type="submission" date="2021-03" db="EMBL/GenBank/DDBJ databases">
        <authorList>
            <person name="Palmer J.M."/>
        </authorList>
    </citation>
    <scope>NUCLEOTIDE SEQUENCE</scope>
    <source>
        <strain evidence="7">ARV_011</strain>
    </source>
</reference>
<organism evidence="7 8">
    <name type="scientific">Scheffersomyces spartinae</name>
    <dbReference type="NCBI Taxonomy" id="45513"/>
    <lineage>
        <taxon>Eukaryota</taxon>
        <taxon>Fungi</taxon>
        <taxon>Dikarya</taxon>
        <taxon>Ascomycota</taxon>
        <taxon>Saccharomycotina</taxon>
        <taxon>Pichiomycetes</taxon>
        <taxon>Debaryomycetaceae</taxon>
        <taxon>Scheffersomyces</taxon>
    </lineage>
</organism>
<dbReference type="Proteomes" id="UP000790833">
    <property type="component" value="Unassembled WGS sequence"/>
</dbReference>
<accession>A0A9P7V5Q1</accession>
<feature type="transmembrane region" description="Helical" evidence="5">
    <location>
        <begin position="26"/>
        <end position="42"/>
    </location>
</feature>
<sequence length="235" mass="26657">MLKTSLLIFVLLFGLLFKLERFNWKLVIIIAIMTFSVSLMVIKPDPLKNGADEVDDAKSQADVTFGIILILIASMSSGLRWSFTQLLLKVNPNTSNPIQAMFYLSPLMATLLFITGFTFEGIGKFFSHAIWQEKGYALTTILMIFPGIMAFMMTWCEFMLLQVAPLITLSIAGIFKELVTIVIGFLVFGDHLSSINVVGLFITLADIGWYNYYRHLERLDRQQQAKTKSYELNEL</sequence>
<evidence type="ECO:0000313" key="8">
    <source>
        <dbReference type="Proteomes" id="UP000790833"/>
    </source>
</evidence>
<feature type="transmembrane region" description="Helical" evidence="5">
    <location>
        <begin position="63"/>
        <end position="83"/>
    </location>
</feature>
<feature type="transmembrane region" description="Helical" evidence="5">
    <location>
        <begin position="135"/>
        <end position="155"/>
    </location>
</feature>
<dbReference type="GO" id="GO:0016020">
    <property type="term" value="C:membrane"/>
    <property type="evidence" value="ECO:0007669"/>
    <property type="project" value="UniProtKB-SubCell"/>
</dbReference>
<evidence type="ECO:0000259" key="6">
    <source>
        <dbReference type="Pfam" id="PF03151"/>
    </source>
</evidence>
<gene>
    <name evidence="7" type="primary">CAS42</name>
    <name evidence="7" type="ORF">KQ657_002924</name>
</gene>
<feature type="transmembrane region" description="Helical" evidence="5">
    <location>
        <begin position="195"/>
        <end position="213"/>
    </location>
</feature>
<feature type="transmembrane region" description="Helical" evidence="5">
    <location>
        <begin position="103"/>
        <end position="123"/>
    </location>
</feature>